<reference evidence="1 2" key="1">
    <citation type="submission" date="2017-03" db="EMBL/GenBank/DDBJ databases">
        <authorList>
            <person name="Afonso C.L."/>
            <person name="Miller P.J."/>
            <person name="Scott M.A."/>
            <person name="Spackman E."/>
            <person name="Goraichik I."/>
            <person name="Dimitrov K.M."/>
            <person name="Suarez D.L."/>
            <person name="Swayne D.E."/>
        </authorList>
    </citation>
    <scope>NUCLEOTIDE SEQUENCE [LARGE SCALE GENOMIC DNA]</scope>
    <source>
        <strain evidence="1 2">CECT 8620</strain>
    </source>
</reference>
<proteinExistence type="predicted"/>
<dbReference type="OrthoDB" id="9777291at2"/>
<organism evidence="1 2">
    <name type="scientific">Aquimixticola soesokkakensis</name>
    <dbReference type="NCBI Taxonomy" id="1519096"/>
    <lineage>
        <taxon>Bacteria</taxon>
        <taxon>Pseudomonadati</taxon>
        <taxon>Pseudomonadota</taxon>
        <taxon>Alphaproteobacteria</taxon>
        <taxon>Rhodobacterales</taxon>
        <taxon>Paracoccaceae</taxon>
        <taxon>Aquimixticola</taxon>
    </lineage>
</organism>
<accession>A0A1Y5SLJ3</accession>
<keyword evidence="2" id="KW-1185">Reference proteome</keyword>
<dbReference type="Gene3D" id="3.40.50.300">
    <property type="entry name" value="P-loop containing nucleotide triphosphate hydrolases"/>
    <property type="match status" value="1"/>
</dbReference>
<dbReference type="InterPro" id="IPR027417">
    <property type="entry name" value="P-loop_NTPase"/>
</dbReference>
<dbReference type="AlphaFoldDB" id="A0A1Y5SLJ3"/>
<dbReference type="RefSeq" id="WP_085836382.1">
    <property type="nucleotide sequence ID" value="NZ_FWFS01000005.1"/>
</dbReference>
<dbReference type="EMBL" id="FWFS01000005">
    <property type="protein sequence ID" value="SLN42397.1"/>
    <property type="molecule type" value="Genomic_DNA"/>
</dbReference>
<protein>
    <recommendedName>
        <fullName evidence="3">ATPase</fullName>
    </recommendedName>
</protein>
<evidence type="ECO:0008006" key="3">
    <source>
        <dbReference type="Google" id="ProtNLM"/>
    </source>
</evidence>
<dbReference type="Proteomes" id="UP000193862">
    <property type="component" value="Unassembled WGS sequence"/>
</dbReference>
<sequence length="299" mass="33407">MTSSLPDAAQSYHSAADWQAEPEKRVILFAMSGLGKTHVSNMLRSDGTWYHYSIDYRIGTRYMGEPIEDNLKFEAMKNPYLRGLLMTDSIYIGSNITFDNLAPVSAFLGKPGSVAKGGLPMTEYRRRQSLFQTAEEAALLDTAHFINRARDLYGYPNFVCDTGGSICEWVDAHNPDDPILTALAREAVLVWIEGSEDHTAELVRRFDRAPKPMAYQPAFLEKIWAQYLAETGLPEAQVDPDAFIRYTYAAALAHRQPRYRAMADKWGVTVKAEDVARATSPQAFNDLIGQAIDARAARA</sequence>
<evidence type="ECO:0000313" key="1">
    <source>
        <dbReference type="EMBL" id="SLN42397.1"/>
    </source>
</evidence>
<gene>
    <name evidence="1" type="ORF">AQS8620_01692</name>
</gene>
<name>A0A1Y5SLJ3_9RHOB</name>
<evidence type="ECO:0000313" key="2">
    <source>
        <dbReference type="Proteomes" id="UP000193862"/>
    </source>
</evidence>